<gene>
    <name evidence="1" type="ORF">GMES_0031</name>
</gene>
<dbReference type="EMBL" id="BAEP01000003">
    <property type="protein sequence ID" value="GAC22342.1"/>
    <property type="molecule type" value="Genomic_DNA"/>
</dbReference>
<sequence>MLIRLLVVNRFFKAKCLFARIINSWCEFNLIVSKKLTK</sequence>
<comment type="caution">
    <text evidence="1">The sequence shown here is derived from an EMBL/GenBank/DDBJ whole genome shotgun (WGS) entry which is preliminary data.</text>
</comment>
<evidence type="ECO:0000313" key="1">
    <source>
        <dbReference type="EMBL" id="GAC22342.1"/>
    </source>
</evidence>
<dbReference type="AlphaFoldDB" id="K6YW09"/>
<protein>
    <submittedName>
        <fullName evidence="1">Uncharacterized protein</fullName>
    </submittedName>
</protein>
<dbReference type="Proteomes" id="UP000006263">
    <property type="component" value="Unassembled WGS sequence"/>
</dbReference>
<organism evidence="1 2">
    <name type="scientific">Paraglaciecola mesophila KMM 241</name>
    <dbReference type="NCBI Taxonomy" id="1128912"/>
    <lineage>
        <taxon>Bacteria</taxon>
        <taxon>Pseudomonadati</taxon>
        <taxon>Pseudomonadota</taxon>
        <taxon>Gammaproteobacteria</taxon>
        <taxon>Alteromonadales</taxon>
        <taxon>Alteromonadaceae</taxon>
        <taxon>Paraglaciecola</taxon>
    </lineage>
</organism>
<proteinExistence type="predicted"/>
<reference evidence="1 2" key="1">
    <citation type="journal article" date="2017" name="Antonie Van Leeuwenhoek">
        <title>Rhizobium rhizosphaerae sp. nov., a novel species isolated from rice rhizosphere.</title>
        <authorList>
            <person name="Zhao J.J."/>
            <person name="Zhang J."/>
            <person name="Zhang R.J."/>
            <person name="Zhang C.W."/>
            <person name="Yin H.Q."/>
            <person name="Zhang X.X."/>
        </authorList>
    </citation>
    <scope>NUCLEOTIDE SEQUENCE [LARGE SCALE GENOMIC DNA]</scope>
    <source>
        <strain evidence="1 2">KMM 241</strain>
    </source>
</reference>
<name>K6YW09_9ALTE</name>
<accession>K6YW09</accession>
<evidence type="ECO:0000313" key="2">
    <source>
        <dbReference type="Proteomes" id="UP000006263"/>
    </source>
</evidence>